<proteinExistence type="predicted"/>
<gene>
    <name evidence="1" type="ORF">BM613_11865</name>
</gene>
<reference evidence="1 2" key="1">
    <citation type="submission" date="2016-11" db="EMBL/GenBank/DDBJ databases">
        <title>Comparative genomics of Acidibacillus ferroxidans species.</title>
        <authorList>
            <person name="Oliveira G."/>
            <person name="Nunes G."/>
            <person name="Oliveira R."/>
            <person name="Araujo F."/>
            <person name="Salim A."/>
            <person name="Scholte L."/>
            <person name="Morais D."/>
            <person name="Nancucheo I."/>
            <person name="Johnson D.B."/>
            <person name="Grail B."/>
            <person name="Bittencourt J."/>
            <person name="Valadares R."/>
        </authorList>
    </citation>
    <scope>NUCLEOTIDE SEQUENCE [LARGE SCALE GENOMIC DNA]</scope>
    <source>
        <strain evidence="1 2">Y002</strain>
    </source>
</reference>
<dbReference type="InterPro" id="IPR018708">
    <property type="entry name" value="DUF2225"/>
</dbReference>
<dbReference type="OrthoDB" id="9780343at2"/>
<dbReference type="Pfam" id="PF09986">
    <property type="entry name" value="DUF2225"/>
    <property type="match status" value="1"/>
</dbReference>
<sequence length="105" mass="12847">MRIAWFYRYDQKSTEEKRFLSDAVKLYTHLYEAGAMKPDTMSEDQLLYLIGELYLRLEQPSISRQWFSRILTKKVSEEKWRKRARDRWLEYKEESQSTPTLVDDQ</sequence>
<dbReference type="EMBL" id="MPDK01000026">
    <property type="protein sequence ID" value="PWI56773.1"/>
    <property type="molecule type" value="Genomic_DNA"/>
</dbReference>
<name>A0A2U3D669_SULT2</name>
<accession>A0A2U3D669</accession>
<organism evidence="1 2">
    <name type="scientific">Sulfoacidibacillus thermotolerans</name>
    <name type="common">Acidibacillus sulfuroxidans</name>
    <dbReference type="NCBI Taxonomy" id="1765684"/>
    <lineage>
        <taxon>Bacteria</taxon>
        <taxon>Bacillati</taxon>
        <taxon>Bacillota</taxon>
        <taxon>Bacilli</taxon>
        <taxon>Bacillales</taxon>
        <taxon>Alicyclobacillaceae</taxon>
        <taxon>Sulfoacidibacillus</taxon>
    </lineage>
</organism>
<evidence type="ECO:0000313" key="2">
    <source>
        <dbReference type="Proteomes" id="UP000245380"/>
    </source>
</evidence>
<dbReference type="Proteomes" id="UP000245380">
    <property type="component" value="Unassembled WGS sequence"/>
</dbReference>
<keyword evidence="2" id="KW-1185">Reference proteome</keyword>
<protein>
    <submittedName>
        <fullName evidence="1">Uncharacterized protein</fullName>
    </submittedName>
</protein>
<comment type="caution">
    <text evidence="1">The sequence shown here is derived from an EMBL/GenBank/DDBJ whole genome shotgun (WGS) entry which is preliminary data.</text>
</comment>
<evidence type="ECO:0000313" key="1">
    <source>
        <dbReference type="EMBL" id="PWI56773.1"/>
    </source>
</evidence>
<dbReference type="AlphaFoldDB" id="A0A2U3D669"/>